<evidence type="ECO:0000313" key="2">
    <source>
        <dbReference type="Proteomes" id="UP000181860"/>
    </source>
</evidence>
<dbReference type="EMBL" id="FMXC01000004">
    <property type="protein sequence ID" value="SDA45620.1"/>
    <property type="molecule type" value="Genomic_DNA"/>
</dbReference>
<name>A0ABY0MDZ7_9LACO</name>
<comment type="caution">
    <text evidence="1">The sequence shown here is derived from an EMBL/GenBank/DDBJ whole genome shotgun (WGS) entry which is preliminary data.</text>
</comment>
<keyword evidence="2" id="KW-1185">Reference proteome</keyword>
<sequence>MEEREDNIIYEDFIQDREVKMINELCPKLKRHVYLVHVQVFTTDNLPFSPMTGKMDHIFFNYNQVSTEDVDIKGVVGNFYNSITHKYETTDHTFVVGVTRRNDIAEKTAIRLLRQAAKKVIGELNKRVVMPHMARPHILTDVQRAEQLLTDRNVKITKLSRKTGIPAFTLYNYRKNPEALKKTSHVNIERLMTQYYETYFNRNEVERFRFMLIKTVRAYLKETKNNPIVYNPVY</sequence>
<organism evidence="1 2">
    <name type="scientific">Lactobacillus kefiranofaciens</name>
    <dbReference type="NCBI Taxonomy" id="267818"/>
    <lineage>
        <taxon>Bacteria</taxon>
        <taxon>Bacillati</taxon>
        <taxon>Bacillota</taxon>
        <taxon>Bacilli</taxon>
        <taxon>Lactobacillales</taxon>
        <taxon>Lactobacillaceae</taxon>
        <taxon>Lactobacillus</taxon>
    </lineage>
</organism>
<protein>
    <submittedName>
        <fullName evidence="1">Uncharacterized protein</fullName>
    </submittedName>
</protein>
<accession>A0ABY0MDZ7</accession>
<dbReference type="Proteomes" id="UP000181860">
    <property type="component" value="Unassembled WGS sequence"/>
</dbReference>
<reference evidence="1 2" key="1">
    <citation type="submission" date="2016-10" db="EMBL/GenBank/DDBJ databases">
        <authorList>
            <person name="Varghese N."/>
            <person name="Submissions S."/>
        </authorList>
    </citation>
    <scope>NUCLEOTIDE SEQUENCE [LARGE SCALE GENOMIC DNA]</scope>
    <source>
        <strain evidence="1 2">ATCC 43761</strain>
    </source>
</reference>
<proteinExistence type="predicted"/>
<gene>
    <name evidence="1" type="ORF">SAMN02983011_00687</name>
</gene>
<evidence type="ECO:0000313" key="1">
    <source>
        <dbReference type="EMBL" id="SDA45620.1"/>
    </source>
</evidence>
<dbReference type="RefSeq" id="WP_013854546.1">
    <property type="nucleotide sequence ID" value="NZ_CP123735.1"/>
</dbReference>